<gene>
    <name evidence="1" type="ORF">L3X38_011010</name>
</gene>
<accession>A0AAD4ZER0</accession>
<dbReference type="Proteomes" id="UP001054821">
    <property type="component" value="Chromosome 2"/>
</dbReference>
<evidence type="ECO:0000313" key="2">
    <source>
        <dbReference type="Proteomes" id="UP001054821"/>
    </source>
</evidence>
<dbReference type="EMBL" id="JAJFAZ020000002">
    <property type="protein sequence ID" value="KAI5343134.1"/>
    <property type="molecule type" value="Genomic_DNA"/>
</dbReference>
<name>A0AAD4ZER0_PRUDU</name>
<dbReference type="AlphaFoldDB" id="A0AAD4ZER0"/>
<protein>
    <submittedName>
        <fullName evidence="1">Uncharacterized protein</fullName>
    </submittedName>
</protein>
<proteinExistence type="predicted"/>
<organism evidence="1 2">
    <name type="scientific">Prunus dulcis</name>
    <name type="common">Almond</name>
    <name type="synonym">Amygdalus dulcis</name>
    <dbReference type="NCBI Taxonomy" id="3755"/>
    <lineage>
        <taxon>Eukaryota</taxon>
        <taxon>Viridiplantae</taxon>
        <taxon>Streptophyta</taxon>
        <taxon>Embryophyta</taxon>
        <taxon>Tracheophyta</taxon>
        <taxon>Spermatophyta</taxon>
        <taxon>Magnoliopsida</taxon>
        <taxon>eudicotyledons</taxon>
        <taxon>Gunneridae</taxon>
        <taxon>Pentapetalae</taxon>
        <taxon>rosids</taxon>
        <taxon>fabids</taxon>
        <taxon>Rosales</taxon>
        <taxon>Rosaceae</taxon>
        <taxon>Amygdaloideae</taxon>
        <taxon>Amygdaleae</taxon>
        <taxon>Prunus</taxon>
    </lineage>
</organism>
<sequence>MLLGGDIGESTEGTKVEFTVGDIDLDQPTVVLSQLNVWLNDKGSELVPITLAQTTGLQMLDPIKAIPHDDLVNLLKLCWERRHNPNLVMQFGNVKAEIKFFASLVKADGWLRGDASLIDYAFV</sequence>
<reference evidence="1 2" key="1">
    <citation type="journal article" date="2022" name="G3 (Bethesda)">
        <title>Whole-genome sequence and methylome profiling of the almond [Prunus dulcis (Mill.) D.A. Webb] cultivar 'Nonpareil'.</title>
        <authorList>
            <person name="D'Amico-Willman K.M."/>
            <person name="Ouma W.Z."/>
            <person name="Meulia T."/>
            <person name="Sideli G.M."/>
            <person name="Gradziel T.M."/>
            <person name="Fresnedo-Ramirez J."/>
        </authorList>
    </citation>
    <scope>NUCLEOTIDE SEQUENCE [LARGE SCALE GENOMIC DNA]</scope>
    <source>
        <strain evidence="1">Clone GOH B32 T37-40</strain>
    </source>
</reference>
<evidence type="ECO:0000313" key="1">
    <source>
        <dbReference type="EMBL" id="KAI5343134.1"/>
    </source>
</evidence>
<comment type="caution">
    <text evidence="1">The sequence shown here is derived from an EMBL/GenBank/DDBJ whole genome shotgun (WGS) entry which is preliminary data.</text>
</comment>
<keyword evidence="2" id="KW-1185">Reference proteome</keyword>